<sequence length="160" mass="17597">MRDTVLTAGLRWLYETEQPADAWQHHGLLLTAPTANRRYSFIPANDSRRVVVAVDVAKIEWIDNGPNELKTPANPLEPGELDALAAELQALGCEVTSTWNGHPQTTGSVGLARPAHQSLLTAFDRYRAGCLTHPQRGLFCDCDAWRAGFNRIVRPVLVAA</sequence>
<accession>A0ABZ1KD31</accession>
<gene>
    <name evidence="1" type="ORF">OG560_29555</name>
</gene>
<organism evidence="1 2">
    <name type="scientific">[Kitasatospora] papulosa</name>
    <dbReference type="NCBI Taxonomy" id="1464011"/>
    <lineage>
        <taxon>Bacteria</taxon>
        <taxon>Bacillati</taxon>
        <taxon>Actinomycetota</taxon>
        <taxon>Actinomycetes</taxon>
        <taxon>Kitasatosporales</taxon>
        <taxon>Streptomycetaceae</taxon>
        <taxon>Streptomyces</taxon>
    </lineage>
</organism>
<keyword evidence="2" id="KW-1185">Reference proteome</keyword>
<reference evidence="1 2" key="1">
    <citation type="submission" date="2022-10" db="EMBL/GenBank/DDBJ databases">
        <title>The complete genomes of actinobacterial strains from the NBC collection.</title>
        <authorList>
            <person name="Joergensen T.S."/>
            <person name="Alvarez Arevalo M."/>
            <person name="Sterndorff E.B."/>
            <person name="Faurdal D."/>
            <person name="Vuksanovic O."/>
            <person name="Mourched A.-S."/>
            <person name="Charusanti P."/>
            <person name="Shaw S."/>
            <person name="Blin K."/>
            <person name="Weber T."/>
        </authorList>
    </citation>
    <scope>NUCLEOTIDE SEQUENCE [LARGE SCALE GENOMIC DNA]</scope>
    <source>
        <strain evidence="1 2">NBC_00185</strain>
    </source>
</reference>
<proteinExistence type="predicted"/>
<dbReference type="EMBL" id="CP108135">
    <property type="protein sequence ID" value="WTP69344.1"/>
    <property type="molecule type" value="Genomic_DNA"/>
</dbReference>
<dbReference type="Proteomes" id="UP001622496">
    <property type="component" value="Chromosome"/>
</dbReference>
<protein>
    <submittedName>
        <fullName evidence="1">Uncharacterized protein</fullName>
    </submittedName>
</protein>
<dbReference type="RefSeq" id="WP_406188960.1">
    <property type="nucleotide sequence ID" value="NZ_CP108135.1"/>
</dbReference>
<evidence type="ECO:0000313" key="2">
    <source>
        <dbReference type="Proteomes" id="UP001622496"/>
    </source>
</evidence>
<evidence type="ECO:0000313" key="1">
    <source>
        <dbReference type="EMBL" id="WTP69344.1"/>
    </source>
</evidence>
<name>A0ABZ1KD31_9ACTN</name>